<name>A0A5R8P4J9_9NOCA</name>
<dbReference type="Proteomes" id="UP000308349">
    <property type="component" value="Unassembled WGS sequence"/>
</dbReference>
<dbReference type="EMBL" id="VBUU01000055">
    <property type="protein sequence ID" value="TLF92940.1"/>
    <property type="molecule type" value="Genomic_DNA"/>
</dbReference>
<organism evidence="1 2">
    <name type="scientific">Nocardia cyriacigeorgica</name>
    <dbReference type="NCBI Taxonomy" id="135487"/>
    <lineage>
        <taxon>Bacteria</taxon>
        <taxon>Bacillati</taxon>
        <taxon>Actinomycetota</taxon>
        <taxon>Actinomycetes</taxon>
        <taxon>Mycobacteriales</taxon>
        <taxon>Nocardiaceae</taxon>
        <taxon>Nocardia</taxon>
    </lineage>
</organism>
<dbReference type="AlphaFoldDB" id="A0A5R8P4J9"/>
<comment type="caution">
    <text evidence="1">The sequence shown here is derived from an EMBL/GenBank/DDBJ whole genome shotgun (WGS) entry which is preliminary data.</text>
</comment>
<accession>A0A5R8P4J9</accession>
<dbReference type="OrthoDB" id="9804264at2"/>
<dbReference type="Gene3D" id="3.90.1150.10">
    <property type="entry name" value="Aspartate Aminotransferase, domain 1"/>
    <property type="match status" value="1"/>
</dbReference>
<dbReference type="SUPFAM" id="SSF53383">
    <property type="entry name" value="PLP-dependent transferases"/>
    <property type="match status" value="1"/>
</dbReference>
<dbReference type="InterPro" id="IPR015422">
    <property type="entry name" value="PyrdxlP-dep_Trfase_small"/>
</dbReference>
<sequence>MQACAVVAMDWAVSDVVVDPVARQVTGSSLALPSIDRLLVPAPVGVHDNPEKVELVDVDNTVPFNLVVRVDDRNEVFARMKAAGIGVGVHYPPNHTQHAFQRWHRRLPDTEASTNQLLSLPFHPAMTEADVTTVVDALATALPRC</sequence>
<dbReference type="InterPro" id="IPR015424">
    <property type="entry name" value="PyrdxlP-dep_Trfase"/>
</dbReference>
<evidence type="ECO:0000313" key="1">
    <source>
        <dbReference type="EMBL" id="TLF92940.1"/>
    </source>
</evidence>
<gene>
    <name evidence="1" type="ORF">FEK35_30305</name>
</gene>
<evidence type="ECO:0000313" key="2">
    <source>
        <dbReference type="Proteomes" id="UP000308349"/>
    </source>
</evidence>
<reference evidence="1 2" key="1">
    <citation type="submission" date="2019-05" db="EMBL/GenBank/DDBJ databases">
        <title>Genomes sequences of two Nocardia cyriacigeorgica environmental isolates, type strains Nocardia asteroides ATCC 19247 and Nocardia cyriacigeorgica DSM 44484.</title>
        <authorList>
            <person name="Vautrin F."/>
            <person name="Bergeron E."/>
            <person name="Dubost A."/>
            <person name="Abrouk D."/>
            <person name="Rodriguez Nava V."/>
            <person name="Pujic P."/>
        </authorList>
    </citation>
    <scope>NUCLEOTIDE SEQUENCE [LARGE SCALE GENOMIC DNA]</scope>
    <source>
        <strain evidence="1 2">EML 1456</strain>
    </source>
</reference>
<evidence type="ECO:0008006" key="3">
    <source>
        <dbReference type="Google" id="ProtNLM"/>
    </source>
</evidence>
<dbReference type="Pfam" id="PF01041">
    <property type="entry name" value="DegT_DnrJ_EryC1"/>
    <property type="match status" value="1"/>
</dbReference>
<protein>
    <recommendedName>
        <fullName evidence="3">UDP-4-amino-4-deoxy-L-arabinose--oxoglutarate aminotransferase</fullName>
    </recommendedName>
</protein>
<dbReference type="InterPro" id="IPR000653">
    <property type="entry name" value="DegT/StrS_aminotransferase"/>
</dbReference>
<proteinExistence type="predicted"/>